<protein>
    <submittedName>
        <fullName evidence="2">Uncharacterized protein</fullName>
    </submittedName>
</protein>
<feature type="transmembrane region" description="Helical" evidence="1">
    <location>
        <begin position="68"/>
        <end position="87"/>
    </location>
</feature>
<proteinExistence type="predicted"/>
<sequence>MSDDSFDAVRAAWRSGSEESYIVSVEELRARAKQLSTSVRRRNLAEYCAAAVVAVIDGYYFVHFGGLLARAGSALMLAAIAWIVWHLHQHGSTGSMPAQAQRSLDFLTGELIRQRDLLRHVWNWYLLPLVPGMTLFLLGLHAIKGAGGAPLVSERAILHTVAACVIGFALIAFANNRIADELQRQIDHLSSLKADPDANHE</sequence>
<reference evidence="2" key="1">
    <citation type="journal article" date="2020" name="mSystems">
        <title>Genome- and Community-Level Interaction Insights into Carbon Utilization and Element Cycling Functions of Hydrothermarchaeota in Hydrothermal Sediment.</title>
        <authorList>
            <person name="Zhou Z."/>
            <person name="Liu Y."/>
            <person name="Xu W."/>
            <person name="Pan J."/>
            <person name="Luo Z.H."/>
            <person name="Li M."/>
        </authorList>
    </citation>
    <scope>NUCLEOTIDE SEQUENCE [LARGE SCALE GENOMIC DNA]</scope>
    <source>
        <strain evidence="2">SpSt-855</strain>
    </source>
</reference>
<organism evidence="2">
    <name type="scientific">Acidobacterium capsulatum</name>
    <dbReference type="NCBI Taxonomy" id="33075"/>
    <lineage>
        <taxon>Bacteria</taxon>
        <taxon>Pseudomonadati</taxon>
        <taxon>Acidobacteriota</taxon>
        <taxon>Terriglobia</taxon>
        <taxon>Terriglobales</taxon>
        <taxon>Acidobacteriaceae</taxon>
        <taxon>Acidobacterium</taxon>
    </lineage>
</organism>
<feature type="transmembrane region" description="Helical" evidence="1">
    <location>
        <begin position="44"/>
        <end position="62"/>
    </location>
</feature>
<comment type="caution">
    <text evidence="2">The sequence shown here is derived from an EMBL/GenBank/DDBJ whole genome shotgun (WGS) entry which is preliminary data.</text>
</comment>
<dbReference type="AlphaFoldDB" id="A0A7V4XRT1"/>
<evidence type="ECO:0000256" key="1">
    <source>
        <dbReference type="SAM" id="Phobius"/>
    </source>
</evidence>
<gene>
    <name evidence="2" type="ORF">ENW50_04665</name>
</gene>
<keyword evidence="1" id="KW-1133">Transmembrane helix</keyword>
<feature type="transmembrane region" description="Helical" evidence="1">
    <location>
        <begin position="156"/>
        <end position="174"/>
    </location>
</feature>
<keyword evidence="1" id="KW-0472">Membrane</keyword>
<name>A0A7V4XRT1_9BACT</name>
<keyword evidence="1" id="KW-0812">Transmembrane</keyword>
<feature type="transmembrane region" description="Helical" evidence="1">
    <location>
        <begin position="122"/>
        <end position="144"/>
    </location>
</feature>
<accession>A0A7V4XRT1</accession>
<evidence type="ECO:0000313" key="2">
    <source>
        <dbReference type="EMBL" id="HGY93968.1"/>
    </source>
</evidence>
<dbReference type="EMBL" id="DTKL01000023">
    <property type="protein sequence ID" value="HGY93968.1"/>
    <property type="molecule type" value="Genomic_DNA"/>
</dbReference>